<dbReference type="InterPro" id="IPR036322">
    <property type="entry name" value="WD40_repeat_dom_sf"/>
</dbReference>
<dbReference type="InterPro" id="IPR015943">
    <property type="entry name" value="WD40/YVTN_repeat-like_dom_sf"/>
</dbReference>
<name>A0AAV9ZXJ5_9AGAR</name>
<evidence type="ECO:0000256" key="2">
    <source>
        <dbReference type="ARBA" id="ARBA00022737"/>
    </source>
</evidence>
<sequence length="383" mass="42795">MFASSTYSQHGTLSGHCGAIYCMASTDDGKFFASGGKDGTRLWKLKSLTEISPRPSPPGIRGPTTAIMWTNREDEPGEVLFYGTLAGYLVSWRQLTEQSGFQECYSRRLFGSSEILALAFDSLSNRLAAASVGRVQLFSVATASPLAIYSITITNYIPKALQFGTQRGNQRDLLAFGRHDGKMRVCGPFPRTLTGNPTVDQEAGTWEIGACIGDATIDSRKDTICVDDSDTGVRIYRIHDRHQVKLMHIPIVRENRPRQVRFGDDYRVVVVGSDHGIVYIFDRRTGQPVDQLKFEEEDFVQSIATLDCNGTALIFAARSGQALERNDIMIWRKAIVQPQPEPAVHRDIIGFFQYLIVVVLVIYVYQNSELLEGYIRRSLQGDY</sequence>
<evidence type="ECO:0000256" key="1">
    <source>
        <dbReference type="ARBA" id="ARBA00022574"/>
    </source>
</evidence>
<dbReference type="EMBL" id="JAWWNJ010000101">
    <property type="protein sequence ID" value="KAK6995803.1"/>
    <property type="molecule type" value="Genomic_DNA"/>
</dbReference>
<gene>
    <name evidence="5" type="ORF">R3P38DRAFT_2566871</name>
    <name evidence="4" type="ORF">R3P38DRAFT_2566994</name>
</gene>
<dbReference type="Proteomes" id="UP001362999">
    <property type="component" value="Unassembled WGS sequence"/>
</dbReference>
<protein>
    <submittedName>
        <fullName evidence="5">WD40 repeat-like protein</fullName>
    </submittedName>
</protein>
<dbReference type="PANTHER" id="PTHR19857">
    <property type="entry name" value="MITOCHONDRIAL DIVISION PROTEIN 1-RELATED"/>
    <property type="match status" value="1"/>
</dbReference>
<keyword evidence="6" id="KW-1185">Reference proteome</keyword>
<reference evidence="5 6" key="1">
    <citation type="journal article" date="2024" name="J Genomics">
        <title>Draft genome sequencing and assembly of Favolaschia claudopus CIRM-BRFM 2984 isolated from oak limbs.</title>
        <authorList>
            <person name="Navarro D."/>
            <person name="Drula E."/>
            <person name="Chaduli D."/>
            <person name="Cazenave R."/>
            <person name="Ahrendt S."/>
            <person name="Wang J."/>
            <person name="Lipzen A."/>
            <person name="Daum C."/>
            <person name="Barry K."/>
            <person name="Grigoriev I.V."/>
            <person name="Favel A."/>
            <person name="Rosso M.N."/>
            <person name="Martin F."/>
        </authorList>
    </citation>
    <scope>NUCLEOTIDE SEQUENCE [LARGE SCALE GENOMIC DNA]</scope>
    <source>
        <strain evidence="5 6">CIRM-BRFM 2984</strain>
    </source>
</reference>
<evidence type="ECO:0000313" key="6">
    <source>
        <dbReference type="Proteomes" id="UP001362999"/>
    </source>
</evidence>
<dbReference type="InterPro" id="IPR001680">
    <property type="entry name" value="WD40_rpt"/>
</dbReference>
<dbReference type="SMART" id="SM00320">
    <property type="entry name" value="WD40"/>
    <property type="match status" value="3"/>
</dbReference>
<keyword evidence="3" id="KW-1133">Transmembrane helix</keyword>
<keyword evidence="3" id="KW-0472">Membrane</keyword>
<dbReference type="Gene3D" id="2.130.10.10">
    <property type="entry name" value="YVTN repeat-like/Quinoprotein amine dehydrogenase"/>
    <property type="match status" value="1"/>
</dbReference>
<evidence type="ECO:0000256" key="3">
    <source>
        <dbReference type="SAM" id="Phobius"/>
    </source>
</evidence>
<dbReference type="PANTHER" id="PTHR19857:SF21">
    <property type="entry name" value="ANAPHASE-PROMOTING COMPLEX SUBUNIT 4 WD40 DOMAIN-CONTAINING PROTEIN"/>
    <property type="match status" value="1"/>
</dbReference>
<dbReference type="InterPro" id="IPR051179">
    <property type="entry name" value="WD_repeat_multifunction"/>
</dbReference>
<feature type="transmembrane region" description="Helical" evidence="3">
    <location>
        <begin position="348"/>
        <end position="366"/>
    </location>
</feature>
<dbReference type="Pfam" id="PF00400">
    <property type="entry name" value="WD40"/>
    <property type="match status" value="1"/>
</dbReference>
<organism evidence="5 6">
    <name type="scientific">Favolaschia claudopus</name>
    <dbReference type="NCBI Taxonomy" id="2862362"/>
    <lineage>
        <taxon>Eukaryota</taxon>
        <taxon>Fungi</taxon>
        <taxon>Dikarya</taxon>
        <taxon>Basidiomycota</taxon>
        <taxon>Agaricomycotina</taxon>
        <taxon>Agaricomycetes</taxon>
        <taxon>Agaricomycetidae</taxon>
        <taxon>Agaricales</taxon>
        <taxon>Marasmiineae</taxon>
        <taxon>Mycenaceae</taxon>
        <taxon>Favolaschia</taxon>
    </lineage>
</organism>
<comment type="caution">
    <text evidence="5">The sequence shown here is derived from an EMBL/GenBank/DDBJ whole genome shotgun (WGS) entry which is preliminary data.</text>
</comment>
<evidence type="ECO:0000313" key="5">
    <source>
        <dbReference type="EMBL" id="KAK6995810.1"/>
    </source>
</evidence>
<dbReference type="AlphaFoldDB" id="A0AAV9ZXJ5"/>
<keyword evidence="3" id="KW-0812">Transmembrane</keyword>
<proteinExistence type="predicted"/>
<accession>A0AAV9ZXJ5</accession>
<keyword evidence="1" id="KW-0853">WD repeat</keyword>
<evidence type="ECO:0000313" key="4">
    <source>
        <dbReference type="EMBL" id="KAK6995803.1"/>
    </source>
</evidence>
<dbReference type="EMBL" id="JAWWNJ010000101">
    <property type="protein sequence ID" value="KAK6995810.1"/>
    <property type="molecule type" value="Genomic_DNA"/>
</dbReference>
<keyword evidence="2" id="KW-0677">Repeat</keyword>
<dbReference type="SUPFAM" id="SSF50978">
    <property type="entry name" value="WD40 repeat-like"/>
    <property type="match status" value="1"/>
</dbReference>